<gene>
    <name evidence="1" type="ORF">EVJ48_00065</name>
</gene>
<dbReference type="AlphaFoldDB" id="A0A520XGN0"/>
<accession>A0A520XGN0</accession>
<dbReference type="EMBL" id="SHMQ01000001">
    <property type="protein sequence ID" value="RZV40353.1"/>
    <property type="molecule type" value="Genomic_DNA"/>
</dbReference>
<comment type="caution">
    <text evidence="1">The sequence shown here is derived from an EMBL/GenBank/DDBJ whole genome shotgun (WGS) entry which is preliminary data.</text>
</comment>
<name>A0A520XGN0_9DELT</name>
<protein>
    <recommendedName>
        <fullName evidence="3">Sulfurtransferase TusA family protein</fullName>
    </recommendedName>
</protein>
<evidence type="ECO:0008006" key="3">
    <source>
        <dbReference type="Google" id="ProtNLM"/>
    </source>
</evidence>
<dbReference type="Gene3D" id="3.30.110.40">
    <property type="entry name" value="TusA-like domain"/>
    <property type="match status" value="1"/>
</dbReference>
<evidence type="ECO:0000313" key="1">
    <source>
        <dbReference type="EMBL" id="RZV40353.1"/>
    </source>
</evidence>
<dbReference type="Proteomes" id="UP000322454">
    <property type="component" value="Unassembled WGS sequence"/>
</dbReference>
<dbReference type="SUPFAM" id="SSF64307">
    <property type="entry name" value="SirA-like"/>
    <property type="match status" value="1"/>
</dbReference>
<reference evidence="1 2" key="1">
    <citation type="submission" date="2019-01" db="EMBL/GenBank/DDBJ databases">
        <title>Insights into ecological role of a new deltaproteobacterial order Candidatus Sinidesulfobacterales (Sva0485) by metagenomics and metatranscriptomics.</title>
        <authorList>
            <person name="Tan S."/>
            <person name="Liu J."/>
            <person name="Fang Y."/>
            <person name="Hedlund B."/>
            <person name="Lian Z.-H."/>
            <person name="Huang L.-Y."/>
            <person name="Li J.-T."/>
            <person name="Huang L.-N."/>
            <person name="Li W.-J."/>
            <person name="Jiang H.-C."/>
            <person name="Dong H.-L."/>
            <person name="Shu W.-S."/>
        </authorList>
    </citation>
    <scope>NUCLEOTIDE SEQUENCE [LARGE SCALE GENOMIC DNA]</scope>
    <source>
        <strain evidence="1">AP4</strain>
    </source>
</reference>
<sequence length="51" mass="5840">MKQNDILTVISDKDSLLNDIPALCSLMGVQLLNAVNLKDLYVFFIKNKNWE</sequence>
<evidence type="ECO:0000313" key="2">
    <source>
        <dbReference type="Proteomes" id="UP000322454"/>
    </source>
</evidence>
<dbReference type="InterPro" id="IPR036868">
    <property type="entry name" value="TusA-like_sf"/>
</dbReference>
<proteinExistence type="predicted"/>
<organism evidence="1 2">
    <name type="scientific">Candidatus Acidulodesulfobacterium acidiphilum</name>
    <dbReference type="NCBI Taxonomy" id="2597224"/>
    <lineage>
        <taxon>Bacteria</taxon>
        <taxon>Deltaproteobacteria</taxon>
        <taxon>Candidatus Acidulodesulfobacterales</taxon>
        <taxon>Candidatus Acidulodesulfobacterium</taxon>
    </lineage>
</organism>